<comment type="caution">
    <text evidence="2">The sequence shown here is derived from an EMBL/GenBank/DDBJ whole genome shotgun (WGS) entry which is preliminary data.</text>
</comment>
<accession>A0ABV9I427</accession>
<organism evidence="2 3">
    <name type="scientific">Dokdonia ponticola</name>
    <dbReference type="NCBI Taxonomy" id="2041041"/>
    <lineage>
        <taxon>Bacteria</taxon>
        <taxon>Pseudomonadati</taxon>
        <taxon>Bacteroidota</taxon>
        <taxon>Flavobacteriia</taxon>
        <taxon>Flavobacteriales</taxon>
        <taxon>Flavobacteriaceae</taxon>
        <taxon>Dokdonia</taxon>
    </lineage>
</organism>
<evidence type="ECO:0000256" key="1">
    <source>
        <dbReference type="SAM" id="Phobius"/>
    </source>
</evidence>
<evidence type="ECO:0000313" key="3">
    <source>
        <dbReference type="Proteomes" id="UP001596043"/>
    </source>
</evidence>
<protein>
    <submittedName>
        <fullName evidence="2">Uncharacterized protein</fullName>
    </submittedName>
</protein>
<reference evidence="3" key="1">
    <citation type="journal article" date="2019" name="Int. J. Syst. Evol. Microbiol.">
        <title>The Global Catalogue of Microorganisms (GCM) 10K type strain sequencing project: providing services to taxonomists for standard genome sequencing and annotation.</title>
        <authorList>
            <consortium name="The Broad Institute Genomics Platform"/>
            <consortium name="The Broad Institute Genome Sequencing Center for Infectious Disease"/>
            <person name="Wu L."/>
            <person name="Ma J."/>
        </authorList>
    </citation>
    <scope>NUCLEOTIDE SEQUENCE [LARGE SCALE GENOMIC DNA]</scope>
    <source>
        <strain evidence="3">YJ-61-S</strain>
    </source>
</reference>
<dbReference type="RefSeq" id="WP_379982676.1">
    <property type="nucleotide sequence ID" value="NZ_JBHSFV010000020.1"/>
</dbReference>
<sequence length="426" mass="47282">MMLVVNTKIKAGALQFAILISVVIAVILSAFILISYSHLQFAKQLERSSNTIKLSHDGIGYAKQKPIAYGDSISINLEEGIQEEVIIFKTHWGIFDKVVSIGKSKNFKTQKIALLGGQTSEEERPTIFLEDTNSPLVVVGETSIYGDVSLPRQGIKPGNIAGNYYQGKTLVNGKINQNNAAKPQLSNKKKEYIKTLLFGNLPQEDSLFIRSFASEISSTFKTAPKWMYSPDVIEIDDQSISQNIIVKSDTLIRVSAFAKAENIILIAPYIEIADNARGAFQAFASKSITVGKNARLTYPSALVFQEKENQLQTSNRELRRGITLEEGSIVSGSVIHLENPNDNYQKALITIKENAMVQGEVYSDHIVQLEGVVKGSIYTRQFAIETKGSIYKNHLFDAVIDTRDFPVAFCGIETNQTQTNLVQWVY</sequence>
<dbReference type="Proteomes" id="UP001596043">
    <property type="component" value="Unassembled WGS sequence"/>
</dbReference>
<gene>
    <name evidence="2" type="ORF">ACFO3O_21315</name>
</gene>
<feature type="transmembrane region" description="Helical" evidence="1">
    <location>
        <begin position="12"/>
        <end position="36"/>
    </location>
</feature>
<name>A0ABV9I427_9FLAO</name>
<proteinExistence type="predicted"/>
<evidence type="ECO:0000313" key="2">
    <source>
        <dbReference type="EMBL" id="MFC4636460.1"/>
    </source>
</evidence>
<keyword evidence="1" id="KW-0472">Membrane</keyword>
<keyword evidence="1" id="KW-0812">Transmembrane</keyword>
<keyword evidence="1" id="KW-1133">Transmembrane helix</keyword>
<dbReference type="EMBL" id="JBHSFV010000020">
    <property type="protein sequence ID" value="MFC4636460.1"/>
    <property type="molecule type" value="Genomic_DNA"/>
</dbReference>
<keyword evidence="3" id="KW-1185">Reference proteome</keyword>